<dbReference type="EnsemblPlants" id="Pp3c2_11490V3.1">
    <property type="protein sequence ID" value="PAC:32935702.CDS.1"/>
    <property type="gene ID" value="Pp3c2_11490"/>
</dbReference>
<protein>
    <submittedName>
        <fullName evidence="1 2">Uncharacterized protein</fullName>
    </submittedName>
</protein>
<dbReference type="InParanoid" id="A0A2K1L148"/>
<proteinExistence type="predicted"/>
<dbReference type="Gramene" id="Pp3c2_11490V3.1">
    <property type="protein sequence ID" value="PAC:32935702.CDS.1"/>
    <property type="gene ID" value="Pp3c2_11490"/>
</dbReference>
<evidence type="ECO:0000313" key="1">
    <source>
        <dbReference type="EMBL" id="PNR59753.1"/>
    </source>
</evidence>
<sequence>MTGVVSSVGCNSSIAERPSHPCDVLVAAESFANVAD</sequence>
<dbReference type="Proteomes" id="UP000006727">
    <property type="component" value="Chromosome 2"/>
</dbReference>
<gene>
    <name evidence="1" type="ORF">PHYPA_002545</name>
</gene>
<dbReference type="EMBL" id="ABEU02000002">
    <property type="protein sequence ID" value="PNR59753.1"/>
    <property type="molecule type" value="Genomic_DNA"/>
</dbReference>
<accession>A0A2K1L148</accession>
<reference evidence="1 3" key="1">
    <citation type="journal article" date="2008" name="Science">
        <title>The Physcomitrella genome reveals evolutionary insights into the conquest of land by plants.</title>
        <authorList>
            <person name="Rensing S."/>
            <person name="Lang D."/>
            <person name="Zimmer A."/>
            <person name="Terry A."/>
            <person name="Salamov A."/>
            <person name="Shapiro H."/>
            <person name="Nishiyama T."/>
            <person name="Perroud P.-F."/>
            <person name="Lindquist E."/>
            <person name="Kamisugi Y."/>
            <person name="Tanahashi T."/>
            <person name="Sakakibara K."/>
            <person name="Fujita T."/>
            <person name="Oishi K."/>
            <person name="Shin-I T."/>
            <person name="Kuroki Y."/>
            <person name="Toyoda A."/>
            <person name="Suzuki Y."/>
            <person name="Hashimoto A."/>
            <person name="Yamaguchi K."/>
            <person name="Sugano A."/>
            <person name="Kohara Y."/>
            <person name="Fujiyama A."/>
            <person name="Anterola A."/>
            <person name="Aoki S."/>
            <person name="Ashton N."/>
            <person name="Barbazuk W.B."/>
            <person name="Barker E."/>
            <person name="Bennetzen J."/>
            <person name="Bezanilla M."/>
            <person name="Blankenship R."/>
            <person name="Cho S.H."/>
            <person name="Dutcher S."/>
            <person name="Estelle M."/>
            <person name="Fawcett J.A."/>
            <person name="Gundlach H."/>
            <person name="Hanada K."/>
            <person name="Heyl A."/>
            <person name="Hicks K.A."/>
            <person name="Hugh J."/>
            <person name="Lohr M."/>
            <person name="Mayer K."/>
            <person name="Melkozernov A."/>
            <person name="Murata T."/>
            <person name="Nelson D."/>
            <person name="Pils B."/>
            <person name="Prigge M."/>
            <person name="Reiss B."/>
            <person name="Renner T."/>
            <person name="Rombauts S."/>
            <person name="Rushton P."/>
            <person name="Sanderfoot A."/>
            <person name="Schween G."/>
            <person name="Shiu S.-H."/>
            <person name="Stueber K."/>
            <person name="Theodoulou F.L."/>
            <person name="Tu H."/>
            <person name="Van de Peer Y."/>
            <person name="Verrier P.J."/>
            <person name="Waters E."/>
            <person name="Wood A."/>
            <person name="Yang L."/>
            <person name="Cove D."/>
            <person name="Cuming A."/>
            <person name="Hasebe M."/>
            <person name="Lucas S."/>
            <person name="Mishler D.B."/>
            <person name="Reski R."/>
            <person name="Grigoriev I."/>
            <person name="Quatrano R.S."/>
            <person name="Boore J.L."/>
        </authorList>
    </citation>
    <scope>NUCLEOTIDE SEQUENCE [LARGE SCALE GENOMIC DNA]</scope>
    <source>
        <strain evidence="2 3">cv. Gransden 2004</strain>
    </source>
</reference>
<organism evidence="1">
    <name type="scientific">Physcomitrium patens</name>
    <name type="common">Spreading-leaved earth moss</name>
    <name type="synonym">Physcomitrella patens</name>
    <dbReference type="NCBI Taxonomy" id="3218"/>
    <lineage>
        <taxon>Eukaryota</taxon>
        <taxon>Viridiplantae</taxon>
        <taxon>Streptophyta</taxon>
        <taxon>Embryophyta</taxon>
        <taxon>Bryophyta</taxon>
        <taxon>Bryophytina</taxon>
        <taxon>Bryopsida</taxon>
        <taxon>Funariidae</taxon>
        <taxon>Funariales</taxon>
        <taxon>Funariaceae</taxon>
        <taxon>Physcomitrium</taxon>
    </lineage>
</organism>
<keyword evidence="3" id="KW-1185">Reference proteome</keyword>
<reference evidence="1 3" key="2">
    <citation type="journal article" date="2018" name="Plant J.">
        <title>The Physcomitrella patens chromosome-scale assembly reveals moss genome structure and evolution.</title>
        <authorList>
            <person name="Lang D."/>
            <person name="Ullrich K.K."/>
            <person name="Murat F."/>
            <person name="Fuchs J."/>
            <person name="Jenkins J."/>
            <person name="Haas F.B."/>
            <person name="Piednoel M."/>
            <person name="Gundlach H."/>
            <person name="Van Bel M."/>
            <person name="Meyberg R."/>
            <person name="Vives C."/>
            <person name="Morata J."/>
            <person name="Symeonidi A."/>
            <person name="Hiss M."/>
            <person name="Muchero W."/>
            <person name="Kamisugi Y."/>
            <person name="Saleh O."/>
            <person name="Blanc G."/>
            <person name="Decker E.L."/>
            <person name="van Gessel N."/>
            <person name="Grimwood J."/>
            <person name="Hayes R.D."/>
            <person name="Graham S.W."/>
            <person name="Gunter L.E."/>
            <person name="McDaniel S.F."/>
            <person name="Hoernstein S.N.W."/>
            <person name="Larsson A."/>
            <person name="Li F.W."/>
            <person name="Perroud P.F."/>
            <person name="Phillips J."/>
            <person name="Ranjan P."/>
            <person name="Rokshar D.S."/>
            <person name="Rothfels C.J."/>
            <person name="Schneider L."/>
            <person name="Shu S."/>
            <person name="Stevenson D.W."/>
            <person name="Thummler F."/>
            <person name="Tillich M."/>
            <person name="Villarreal Aguilar J.C."/>
            <person name="Widiez T."/>
            <person name="Wong G.K."/>
            <person name="Wymore A."/>
            <person name="Zhang Y."/>
            <person name="Zimmer A.D."/>
            <person name="Quatrano R.S."/>
            <person name="Mayer K.F.X."/>
            <person name="Goodstein D."/>
            <person name="Casacuberta J.M."/>
            <person name="Vandepoele K."/>
            <person name="Reski R."/>
            <person name="Cuming A.C."/>
            <person name="Tuskan G.A."/>
            <person name="Maumus F."/>
            <person name="Salse J."/>
            <person name="Schmutz J."/>
            <person name="Rensing S.A."/>
        </authorList>
    </citation>
    <scope>NUCLEOTIDE SEQUENCE [LARGE SCALE GENOMIC DNA]</scope>
    <source>
        <strain evidence="2 3">cv. Gransden 2004</strain>
    </source>
</reference>
<name>A0A2K1L148_PHYPA</name>
<reference evidence="2" key="3">
    <citation type="submission" date="2020-12" db="UniProtKB">
        <authorList>
            <consortium name="EnsemblPlants"/>
        </authorList>
    </citation>
    <scope>IDENTIFICATION</scope>
</reference>
<evidence type="ECO:0000313" key="3">
    <source>
        <dbReference type="Proteomes" id="UP000006727"/>
    </source>
</evidence>
<evidence type="ECO:0000313" key="2">
    <source>
        <dbReference type="EnsemblPlants" id="PAC:32935702.CDS.1"/>
    </source>
</evidence>
<dbReference type="AlphaFoldDB" id="A0A2K1L148"/>